<gene>
    <name evidence="17" type="primary">aroB</name>
    <name evidence="20" type="ORF">J2S01_001242</name>
</gene>
<reference evidence="20 21" key="1">
    <citation type="submission" date="2023-07" db="EMBL/GenBank/DDBJ databases">
        <title>Genomic Encyclopedia of Type Strains, Phase IV (KMG-IV): sequencing the most valuable type-strain genomes for metagenomic binning, comparative biology and taxonomic classification.</title>
        <authorList>
            <person name="Goeker M."/>
        </authorList>
    </citation>
    <scope>NUCLEOTIDE SEQUENCE [LARGE SCALE GENOMIC DNA]</scope>
    <source>
        <strain evidence="20 21">DSM 16980</strain>
    </source>
</reference>
<evidence type="ECO:0000256" key="11">
    <source>
        <dbReference type="ARBA" id="ARBA00022741"/>
    </source>
</evidence>
<evidence type="ECO:0000256" key="2">
    <source>
        <dbReference type="ARBA" id="ARBA00001911"/>
    </source>
</evidence>
<evidence type="ECO:0000256" key="9">
    <source>
        <dbReference type="ARBA" id="ARBA00022605"/>
    </source>
</evidence>
<keyword evidence="9 17" id="KW-0028">Amino-acid biosynthesis</keyword>
<dbReference type="NCBIfam" id="TIGR01357">
    <property type="entry name" value="aroB"/>
    <property type="match status" value="1"/>
</dbReference>
<comment type="caution">
    <text evidence="17">Lacks conserved residue(s) required for the propagation of feature annotation.</text>
</comment>
<dbReference type="InterPro" id="IPR050071">
    <property type="entry name" value="Dehydroquinate_synthase"/>
</dbReference>
<evidence type="ECO:0000256" key="13">
    <source>
        <dbReference type="ARBA" id="ARBA00023027"/>
    </source>
</evidence>
<dbReference type="Gene3D" id="3.40.50.1970">
    <property type="match status" value="1"/>
</dbReference>
<keyword evidence="8 17" id="KW-0963">Cytoplasm</keyword>
<protein>
    <recommendedName>
        <fullName evidence="7 17">3-dehydroquinate synthase</fullName>
        <shortName evidence="17">DHQS</shortName>
        <ecNumber evidence="6 17">4.2.3.4</ecNumber>
    </recommendedName>
</protein>
<evidence type="ECO:0000256" key="7">
    <source>
        <dbReference type="ARBA" id="ARBA00017684"/>
    </source>
</evidence>
<comment type="pathway">
    <text evidence="4 17">Metabolic intermediate biosynthesis; chorismate biosynthesis; chorismate from D-erythrose 4-phosphate and phosphoenolpyruvate: step 2/7.</text>
</comment>
<dbReference type="PANTHER" id="PTHR43622:SF7">
    <property type="entry name" value="3-DEHYDROQUINATE SYNTHASE, CHLOROPLASTIC"/>
    <property type="match status" value="1"/>
</dbReference>
<evidence type="ECO:0000256" key="5">
    <source>
        <dbReference type="ARBA" id="ARBA00005412"/>
    </source>
</evidence>
<dbReference type="InterPro" id="IPR056179">
    <property type="entry name" value="DHQS_C"/>
</dbReference>
<proteinExistence type="inferred from homology"/>
<feature type="domain" description="3-dehydroquinate synthase N-terminal" evidence="18">
    <location>
        <begin position="69"/>
        <end position="180"/>
    </location>
</feature>
<dbReference type="HAMAP" id="MF_00110">
    <property type="entry name" value="DHQ_synthase"/>
    <property type="match status" value="1"/>
</dbReference>
<keyword evidence="12 17" id="KW-0862">Zinc</keyword>
<evidence type="ECO:0000256" key="1">
    <source>
        <dbReference type="ARBA" id="ARBA00001393"/>
    </source>
</evidence>
<evidence type="ECO:0000313" key="20">
    <source>
        <dbReference type="EMBL" id="MDQ0203526.1"/>
    </source>
</evidence>
<evidence type="ECO:0000256" key="17">
    <source>
        <dbReference type="HAMAP-Rule" id="MF_00110"/>
    </source>
</evidence>
<evidence type="ECO:0000256" key="6">
    <source>
        <dbReference type="ARBA" id="ARBA00013031"/>
    </source>
</evidence>
<dbReference type="CDD" id="cd08195">
    <property type="entry name" value="DHQS"/>
    <property type="match status" value="1"/>
</dbReference>
<comment type="similarity">
    <text evidence="5 17">Belongs to the sugar phosphate cyclases superfamily. Dehydroquinate synthase family.</text>
</comment>
<dbReference type="Proteomes" id="UP001239167">
    <property type="component" value="Unassembled WGS sequence"/>
</dbReference>
<evidence type="ECO:0000256" key="8">
    <source>
        <dbReference type="ARBA" id="ARBA00022490"/>
    </source>
</evidence>
<comment type="caution">
    <text evidence="20">The sequence shown here is derived from an EMBL/GenBank/DDBJ whole genome shotgun (WGS) entry which is preliminary data.</text>
</comment>
<name>A0ABT9Y6S9_9FIRM</name>
<comment type="cofactor">
    <cofactor evidence="2 17">
        <name>NAD(+)</name>
        <dbReference type="ChEBI" id="CHEBI:57540"/>
    </cofactor>
</comment>
<keyword evidence="16 17" id="KW-0170">Cobalt</keyword>
<evidence type="ECO:0000256" key="12">
    <source>
        <dbReference type="ARBA" id="ARBA00022833"/>
    </source>
</evidence>
<dbReference type="PIRSF" id="PIRSF001455">
    <property type="entry name" value="DHQ_synth"/>
    <property type="match status" value="1"/>
</dbReference>
<dbReference type="InterPro" id="IPR030960">
    <property type="entry name" value="DHQS/DOIS_N"/>
</dbReference>
<feature type="binding site" evidence="17">
    <location>
        <position position="265"/>
    </location>
    <ligand>
        <name>Zn(2+)</name>
        <dbReference type="ChEBI" id="CHEBI:29105"/>
    </ligand>
</feature>
<evidence type="ECO:0000259" key="18">
    <source>
        <dbReference type="Pfam" id="PF01761"/>
    </source>
</evidence>
<keyword evidence="11 17" id="KW-0547">Nucleotide-binding</keyword>
<evidence type="ECO:0000256" key="16">
    <source>
        <dbReference type="ARBA" id="ARBA00023285"/>
    </source>
</evidence>
<accession>A0ABT9Y6S9</accession>
<keyword evidence="14 17" id="KW-0057">Aromatic amino acid biosynthesis</keyword>
<feature type="binding site" evidence="17">
    <location>
        <position position="143"/>
    </location>
    <ligand>
        <name>NAD(+)</name>
        <dbReference type="ChEBI" id="CHEBI:57540"/>
    </ligand>
</feature>
<dbReference type="EC" id="4.2.3.4" evidence="6 17"/>
<feature type="binding site" evidence="17">
    <location>
        <begin position="106"/>
        <end position="110"/>
    </location>
    <ligand>
        <name>NAD(+)</name>
        <dbReference type="ChEBI" id="CHEBI:57540"/>
    </ligand>
</feature>
<feature type="binding site" evidence="17">
    <location>
        <begin position="130"/>
        <end position="131"/>
    </location>
    <ligand>
        <name>NAD(+)</name>
        <dbReference type="ChEBI" id="CHEBI:57540"/>
    </ligand>
</feature>
<dbReference type="RefSeq" id="WP_307223578.1">
    <property type="nucleotide sequence ID" value="NZ_CP116940.1"/>
</dbReference>
<dbReference type="Pfam" id="PF24621">
    <property type="entry name" value="DHQS_C"/>
    <property type="match status" value="1"/>
</dbReference>
<comment type="function">
    <text evidence="17">Catalyzes the conversion of 3-deoxy-D-arabino-heptulosonate 7-phosphate (DAHP) to dehydroquinate (DHQ).</text>
</comment>
<dbReference type="InterPro" id="IPR016037">
    <property type="entry name" value="DHQ_synth_AroB"/>
</dbReference>
<keyword evidence="21" id="KW-1185">Reference proteome</keyword>
<organism evidence="20 21">
    <name type="scientific">Pectinatus haikarae</name>
    <dbReference type="NCBI Taxonomy" id="349096"/>
    <lineage>
        <taxon>Bacteria</taxon>
        <taxon>Bacillati</taxon>
        <taxon>Bacillota</taxon>
        <taxon>Negativicutes</taxon>
        <taxon>Selenomonadales</taxon>
        <taxon>Selenomonadaceae</taxon>
        <taxon>Pectinatus</taxon>
    </lineage>
</organism>
<feature type="binding site" evidence="17">
    <location>
        <position position="248"/>
    </location>
    <ligand>
        <name>Zn(2+)</name>
        <dbReference type="ChEBI" id="CHEBI:29105"/>
    </ligand>
</feature>
<evidence type="ECO:0000313" key="21">
    <source>
        <dbReference type="Proteomes" id="UP001239167"/>
    </source>
</evidence>
<feature type="domain" description="3-dehydroquinate synthase C-terminal" evidence="19">
    <location>
        <begin position="182"/>
        <end position="325"/>
    </location>
</feature>
<dbReference type="PANTHER" id="PTHR43622">
    <property type="entry name" value="3-DEHYDROQUINATE SYNTHASE"/>
    <property type="match status" value="1"/>
</dbReference>
<keyword evidence="10 17" id="KW-0479">Metal-binding</keyword>
<evidence type="ECO:0000256" key="3">
    <source>
        <dbReference type="ARBA" id="ARBA00004496"/>
    </source>
</evidence>
<comment type="catalytic activity">
    <reaction evidence="1 17">
        <text>7-phospho-2-dehydro-3-deoxy-D-arabino-heptonate = 3-dehydroquinate + phosphate</text>
        <dbReference type="Rhea" id="RHEA:21968"/>
        <dbReference type="ChEBI" id="CHEBI:32364"/>
        <dbReference type="ChEBI" id="CHEBI:43474"/>
        <dbReference type="ChEBI" id="CHEBI:58394"/>
        <dbReference type="EC" id="4.2.3.4"/>
    </reaction>
</comment>
<dbReference type="Gene3D" id="1.20.1090.10">
    <property type="entry name" value="Dehydroquinate synthase-like - alpha domain"/>
    <property type="match status" value="1"/>
</dbReference>
<feature type="binding site" evidence="17">
    <location>
        <position position="185"/>
    </location>
    <ligand>
        <name>Zn(2+)</name>
        <dbReference type="ChEBI" id="CHEBI:29105"/>
    </ligand>
</feature>
<sequence length="363" mass="39737">MKTVTVPIINNSYDIYIDNNLHKTIADFFAGSNFSRTALVVTDSNVGKLYSEKITDLLRTIGFSPRLAILEAGEKTKSFTSAQDLYTEAIKAGLDRKSPIIALGGGVVGDLAGFIAATYMRGVPFIQIPTSLLAHVDSSVGGKVAVNHPLGKNLIGAFYQPKAVFIDLDMLQTLPAREISTGLAEIIKYGLIYDKTFFDYIADHSAEIFTLNNEILRNIIARSCEIKASVVAEDEKETGLRAILNFGHTLGHAIERETRYKKYNHGEAVAIGMLGAAAISCELGFIEEGTVSDIRRILDLCRLPDKCTGCSEAGIYNDLFHDKKTVGGKINWILLDEIGKVHLDDTVPEKVVHNAIKNILFNK</sequence>
<evidence type="ECO:0000256" key="4">
    <source>
        <dbReference type="ARBA" id="ARBA00004661"/>
    </source>
</evidence>
<evidence type="ECO:0000256" key="10">
    <source>
        <dbReference type="ARBA" id="ARBA00022723"/>
    </source>
</evidence>
<comment type="subcellular location">
    <subcellularLocation>
        <location evidence="3 17">Cytoplasm</location>
    </subcellularLocation>
</comment>
<dbReference type="GO" id="GO:0003856">
    <property type="term" value="F:3-dehydroquinate synthase activity"/>
    <property type="evidence" value="ECO:0007669"/>
    <property type="project" value="UniProtKB-EC"/>
</dbReference>
<keyword evidence="15 17" id="KW-0456">Lyase</keyword>
<comment type="cofactor">
    <cofactor evidence="17">
        <name>Co(2+)</name>
        <dbReference type="ChEBI" id="CHEBI:48828"/>
    </cofactor>
    <cofactor evidence="17">
        <name>Zn(2+)</name>
        <dbReference type="ChEBI" id="CHEBI:29105"/>
    </cofactor>
    <text evidence="17">Binds 1 divalent metal cation per subunit. Can use either Co(2+) or Zn(2+).</text>
</comment>
<dbReference type="EMBL" id="JAUSUE010000007">
    <property type="protein sequence ID" value="MDQ0203526.1"/>
    <property type="molecule type" value="Genomic_DNA"/>
</dbReference>
<feature type="binding site" evidence="17">
    <location>
        <position position="152"/>
    </location>
    <ligand>
        <name>NAD(+)</name>
        <dbReference type="ChEBI" id="CHEBI:57540"/>
    </ligand>
</feature>
<evidence type="ECO:0000259" key="19">
    <source>
        <dbReference type="Pfam" id="PF24621"/>
    </source>
</evidence>
<keyword evidence="13 17" id="KW-0520">NAD</keyword>
<dbReference type="Pfam" id="PF01761">
    <property type="entry name" value="DHQ_synthase"/>
    <property type="match status" value="1"/>
</dbReference>
<dbReference type="SUPFAM" id="SSF56796">
    <property type="entry name" value="Dehydroquinate synthase-like"/>
    <property type="match status" value="1"/>
</dbReference>
<evidence type="ECO:0000256" key="15">
    <source>
        <dbReference type="ARBA" id="ARBA00023239"/>
    </source>
</evidence>
<dbReference type="InterPro" id="IPR030963">
    <property type="entry name" value="DHQ_synth_fam"/>
</dbReference>
<evidence type="ECO:0000256" key="14">
    <source>
        <dbReference type="ARBA" id="ARBA00023141"/>
    </source>
</evidence>